<dbReference type="PANTHER" id="PTHR43434">
    <property type="entry name" value="PHOSPHOGLYCOLATE PHOSPHATASE"/>
    <property type="match status" value="1"/>
</dbReference>
<dbReference type="NCBIfam" id="TIGR01509">
    <property type="entry name" value="HAD-SF-IA-v3"/>
    <property type="match status" value="1"/>
</dbReference>
<dbReference type="SFLD" id="SFLDG01129">
    <property type="entry name" value="C1.5:_HAD__Beta-PGM__Phosphata"/>
    <property type="match status" value="1"/>
</dbReference>
<dbReference type="InterPro" id="IPR006439">
    <property type="entry name" value="HAD-SF_hydro_IA"/>
</dbReference>
<gene>
    <name evidence="1" type="ORF">FVW59_12990</name>
</gene>
<dbReference type="PANTHER" id="PTHR43434:SF24">
    <property type="entry name" value="HYDROLASE-RELATED"/>
    <property type="match status" value="1"/>
</dbReference>
<proteinExistence type="predicted"/>
<accession>A0A5C8ZRV6</accession>
<comment type="caution">
    <text evidence="1">The sequence shown here is derived from an EMBL/GenBank/DDBJ whole genome shotgun (WGS) entry which is preliminary data.</text>
</comment>
<evidence type="ECO:0000313" key="1">
    <source>
        <dbReference type="EMBL" id="TXS91115.1"/>
    </source>
</evidence>
<dbReference type="GO" id="GO:0006281">
    <property type="term" value="P:DNA repair"/>
    <property type="evidence" value="ECO:0007669"/>
    <property type="project" value="TreeGrafter"/>
</dbReference>
<name>A0A5C8ZRV6_9GAMM</name>
<sequence length="218" mass="22967">MIVIFDWDGTLCDSVDGIVLAMRAAAEELSVAPPEVAAVRDIVGLGLPQALAQLFPGSAEGERIALAEAYSRQYVAATSGPVPMFAGAREMLDDLHAAGFELAVATGKSRRGLNRVLAGAGMSGFFEATRCADETASKPDPLMLQQILQERRRTAGQAVMIGDSEYDLAMARNAGMASIGVSFGVHSAKRLRQHGPLAVVDQLSELRPLLEEALASTG</sequence>
<keyword evidence="2" id="KW-1185">Reference proteome</keyword>
<dbReference type="InterPro" id="IPR023214">
    <property type="entry name" value="HAD_sf"/>
</dbReference>
<dbReference type="SFLD" id="SFLDS00003">
    <property type="entry name" value="Haloacid_Dehalogenase"/>
    <property type="match status" value="1"/>
</dbReference>
<dbReference type="RefSeq" id="WP_148064770.1">
    <property type="nucleotide sequence ID" value="NZ_VRYZ01000005.1"/>
</dbReference>
<dbReference type="Gene3D" id="3.40.50.1000">
    <property type="entry name" value="HAD superfamily/HAD-like"/>
    <property type="match status" value="1"/>
</dbReference>
<protein>
    <submittedName>
        <fullName evidence="1">HAD-IA family hydrolase</fullName>
    </submittedName>
</protein>
<dbReference type="OrthoDB" id="9782449at2"/>
<dbReference type="EMBL" id="VRYZ01000005">
    <property type="protein sequence ID" value="TXS91115.1"/>
    <property type="molecule type" value="Genomic_DNA"/>
</dbReference>
<dbReference type="SUPFAM" id="SSF56784">
    <property type="entry name" value="HAD-like"/>
    <property type="match status" value="1"/>
</dbReference>
<reference evidence="1 2" key="1">
    <citation type="submission" date="2019-08" db="EMBL/GenBank/DDBJ databases">
        <title>Parahaliea maris sp. nov., isolated from the surface seawater.</title>
        <authorList>
            <person name="Liu Y."/>
        </authorList>
    </citation>
    <scope>NUCLEOTIDE SEQUENCE [LARGE SCALE GENOMIC DNA]</scope>
    <source>
        <strain evidence="1 2">S2-26</strain>
    </source>
</reference>
<dbReference type="AlphaFoldDB" id="A0A5C8ZRV6"/>
<dbReference type="InterPro" id="IPR050155">
    <property type="entry name" value="HAD-like_hydrolase_sf"/>
</dbReference>
<dbReference type="Pfam" id="PF13419">
    <property type="entry name" value="HAD_2"/>
    <property type="match status" value="1"/>
</dbReference>
<dbReference type="GO" id="GO:0005829">
    <property type="term" value="C:cytosol"/>
    <property type="evidence" value="ECO:0007669"/>
    <property type="project" value="TreeGrafter"/>
</dbReference>
<organism evidence="1 2">
    <name type="scientific">Parahaliea aestuarii</name>
    <dbReference type="NCBI Taxonomy" id="1852021"/>
    <lineage>
        <taxon>Bacteria</taxon>
        <taxon>Pseudomonadati</taxon>
        <taxon>Pseudomonadota</taxon>
        <taxon>Gammaproteobacteria</taxon>
        <taxon>Cellvibrionales</taxon>
        <taxon>Halieaceae</taxon>
        <taxon>Parahaliea</taxon>
    </lineage>
</organism>
<dbReference type="InterPro" id="IPR036412">
    <property type="entry name" value="HAD-like_sf"/>
</dbReference>
<dbReference type="InterPro" id="IPR041492">
    <property type="entry name" value="HAD_2"/>
</dbReference>
<keyword evidence="1" id="KW-0378">Hydrolase</keyword>
<dbReference type="InterPro" id="IPR023198">
    <property type="entry name" value="PGP-like_dom2"/>
</dbReference>
<dbReference type="GO" id="GO:0008967">
    <property type="term" value="F:phosphoglycolate phosphatase activity"/>
    <property type="evidence" value="ECO:0007669"/>
    <property type="project" value="TreeGrafter"/>
</dbReference>
<dbReference type="Gene3D" id="1.10.150.240">
    <property type="entry name" value="Putative phosphatase, domain 2"/>
    <property type="match status" value="1"/>
</dbReference>
<evidence type="ECO:0000313" key="2">
    <source>
        <dbReference type="Proteomes" id="UP000321933"/>
    </source>
</evidence>
<dbReference type="Proteomes" id="UP000321933">
    <property type="component" value="Unassembled WGS sequence"/>
</dbReference>
<dbReference type="NCBIfam" id="TIGR01549">
    <property type="entry name" value="HAD-SF-IA-v1"/>
    <property type="match status" value="1"/>
</dbReference>